<dbReference type="InterPro" id="IPR037119">
    <property type="entry name" value="Haem_oxidase_HugZ-like_sf"/>
</dbReference>
<name>A0ABR9VVU8_9SYNC</name>
<dbReference type="Proteomes" id="UP000658720">
    <property type="component" value="Unassembled WGS sequence"/>
</dbReference>
<proteinExistence type="predicted"/>
<dbReference type="PANTHER" id="PTHR37783:SF1">
    <property type="entry name" value="MEMBRANE PROTEIN, PUTATIVE (AFU_ORTHOLOGUE AFUA_1G04315)-RELATED"/>
    <property type="match status" value="1"/>
</dbReference>
<dbReference type="Gene3D" id="3.20.180.10">
    <property type="entry name" value="PNP-oxidase-like"/>
    <property type="match status" value="1"/>
</dbReference>
<dbReference type="Pfam" id="PF10615">
    <property type="entry name" value="DUF2470"/>
    <property type="match status" value="1"/>
</dbReference>
<evidence type="ECO:0000313" key="2">
    <source>
        <dbReference type="EMBL" id="MBE9255481.1"/>
    </source>
</evidence>
<gene>
    <name evidence="2" type="ORF">IQ217_16890</name>
</gene>
<dbReference type="InterPro" id="IPR019595">
    <property type="entry name" value="DUF2470"/>
</dbReference>
<dbReference type="EMBL" id="JADEVV010000065">
    <property type="protein sequence ID" value="MBE9255481.1"/>
    <property type="molecule type" value="Genomic_DNA"/>
</dbReference>
<organism evidence="2 3">
    <name type="scientific">Synechocystis salina LEGE 00031</name>
    <dbReference type="NCBI Taxonomy" id="1828736"/>
    <lineage>
        <taxon>Bacteria</taxon>
        <taxon>Bacillati</taxon>
        <taxon>Cyanobacteriota</taxon>
        <taxon>Cyanophyceae</taxon>
        <taxon>Synechococcales</taxon>
        <taxon>Merismopediaceae</taxon>
        <taxon>Synechocystis</taxon>
    </lineage>
</organism>
<feature type="domain" description="DUF2470" evidence="1">
    <location>
        <begin position="10"/>
        <end position="85"/>
    </location>
</feature>
<comment type="caution">
    <text evidence="2">The sequence shown here is derived from an EMBL/GenBank/DDBJ whole genome shotgun (WGS) entry which is preliminary data.</text>
</comment>
<protein>
    <submittedName>
        <fullName evidence="2">HugZ family protein</fullName>
    </submittedName>
</protein>
<evidence type="ECO:0000313" key="3">
    <source>
        <dbReference type="Proteomes" id="UP000658720"/>
    </source>
</evidence>
<keyword evidence="3" id="KW-1185">Reference proteome</keyword>
<accession>A0ABR9VVU8</accession>
<dbReference type="SUPFAM" id="SSF50475">
    <property type="entry name" value="FMN-binding split barrel"/>
    <property type="match status" value="1"/>
</dbReference>
<dbReference type="RefSeq" id="WP_194020845.1">
    <property type="nucleotide sequence ID" value="NZ_JADEVV010000065.1"/>
</dbReference>
<reference evidence="2 3" key="1">
    <citation type="submission" date="2020-10" db="EMBL/GenBank/DDBJ databases">
        <authorList>
            <person name="Castelo-Branco R."/>
            <person name="Eusebio N."/>
            <person name="Adriana R."/>
            <person name="Vieira A."/>
            <person name="Brugerolle De Fraissinette N."/>
            <person name="Rezende De Castro R."/>
            <person name="Schneider M.P."/>
            <person name="Vasconcelos V."/>
            <person name="Leao P.N."/>
        </authorList>
    </citation>
    <scope>NUCLEOTIDE SEQUENCE [LARGE SCALE GENOMIC DNA]</scope>
    <source>
        <strain evidence="2 3">LEGE 00031</strain>
    </source>
</reference>
<sequence length="96" mass="10342">MADPLTPAISDRICKHMNEDHASAIALYAQVFGQQTDVTTAQMQAIDPTGMDLVVESDGGAKTIRIEFEQPLKDSEDAHQVLIAMAKQARSAGKNS</sequence>
<dbReference type="PANTHER" id="PTHR37783">
    <property type="entry name" value="MEMBRANE PROTEIN, PUTATIVE (AFU_ORTHOLOGUE AFUA_1G04315)-RELATED"/>
    <property type="match status" value="1"/>
</dbReference>
<evidence type="ECO:0000259" key="1">
    <source>
        <dbReference type="Pfam" id="PF10615"/>
    </source>
</evidence>